<dbReference type="PANTHER" id="PTHR21292">
    <property type="entry name" value="EXOCYST COMPLEX COMPONENT SEC6-RELATED"/>
    <property type="match status" value="1"/>
</dbReference>
<dbReference type="EMBL" id="NHOQ01000862">
    <property type="protein sequence ID" value="PWA28305.1"/>
    <property type="molecule type" value="Genomic_DNA"/>
</dbReference>
<dbReference type="Proteomes" id="UP000250572">
    <property type="component" value="Unassembled WGS sequence"/>
</dbReference>
<reference evidence="2 3" key="1">
    <citation type="journal article" date="2018" name="G3 (Bethesda)">
        <title>A High-Quality Reference Genome for the Invasive Mosquitofish Gambusia affinis Using a Chicago Library.</title>
        <authorList>
            <person name="Hoffberg S.L."/>
            <person name="Troendle N.J."/>
            <person name="Glenn T.C."/>
            <person name="Mahmud O."/>
            <person name="Louha S."/>
            <person name="Chalopin D."/>
            <person name="Bennetzen J.L."/>
            <person name="Mauricio R."/>
        </authorList>
    </citation>
    <scope>NUCLEOTIDE SEQUENCE [LARGE SCALE GENOMIC DNA]</scope>
    <source>
        <strain evidence="2">NE01/NJP1002.9</strain>
        <tissue evidence="2">Muscle</tissue>
    </source>
</reference>
<evidence type="ECO:0000313" key="2">
    <source>
        <dbReference type="EMBL" id="PWA28305.1"/>
    </source>
</evidence>
<dbReference type="AlphaFoldDB" id="A0A315VYA5"/>
<organism evidence="2 3">
    <name type="scientific">Gambusia affinis</name>
    <name type="common">Western mosquitofish</name>
    <name type="synonym">Heterandria affinis</name>
    <dbReference type="NCBI Taxonomy" id="33528"/>
    <lineage>
        <taxon>Eukaryota</taxon>
        <taxon>Metazoa</taxon>
        <taxon>Chordata</taxon>
        <taxon>Craniata</taxon>
        <taxon>Vertebrata</taxon>
        <taxon>Euteleostomi</taxon>
        <taxon>Actinopterygii</taxon>
        <taxon>Neopterygii</taxon>
        <taxon>Teleostei</taxon>
        <taxon>Neoteleostei</taxon>
        <taxon>Acanthomorphata</taxon>
        <taxon>Ovalentaria</taxon>
        <taxon>Atherinomorphae</taxon>
        <taxon>Cyprinodontiformes</taxon>
        <taxon>Poeciliidae</taxon>
        <taxon>Poeciliinae</taxon>
        <taxon>Gambusia</taxon>
    </lineage>
</organism>
<dbReference type="PANTHER" id="PTHR21292:SF4">
    <property type="entry name" value="TUMOR NECROSIS FACTOR ALPHA-INDUCED PROTEIN 2"/>
    <property type="match status" value="1"/>
</dbReference>
<gene>
    <name evidence="2" type="ORF">CCH79_00019015</name>
</gene>
<proteinExistence type="predicted"/>
<dbReference type="InterPro" id="IPR010326">
    <property type="entry name" value="EXOC3/Sec6"/>
</dbReference>
<feature type="compositionally biased region" description="Acidic residues" evidence="1">
    <location>
        <begin position="66"/>
        <end position="79"/>
    </location>
</feature>
<evidence type="ECO:0000256" key="1">
    <source>
        <dbReference type="SAM" id="MobiDB-lite"/>
    </source>
</evidence>
<feature type="compositionally biased region" description="Basic and acidic residues" evidence="1">
    <location>
        <begin position="503"/>
        <end position="514"/>
    </location>
</feature>
<dbReference type="Pfam" id="PF06046">
    <property type="entry name" value="Sec6"/>
    <property type="match status" value="1"/>
</dbReference>
<dbReference type="GO" id="GO:0006887">
    <property type="term" value="P:exocytosis"/>
    <property type="evidence" value="ECO:0007669"/>
    <property type="project" value="InterPro"/>
</dbReference>
<protein>
    <submittedName>
        <fullName evidence="2">Uncharacterized protein</fullName>
    </submittedName>
</protein>
<dbReference type="GO" id="GO:0000145">
    <property type="term" value="C:exocyst"/>
    <property type="evidence" value="ECO:0007669"/>
    <property type="project" value="InterPro"/>
</dbReference>
<dbReference type="STRING" id="33528.ENSGAFP00000020089"/>
<feature type="region of interest" description="Disordered" evidence="1">
    <location>
        <begin position="446"/>
        <end position="529"/>
    </location>
</feature>
<keyword evidence="3" id="KW-1185">Reference proteome</keyword>
<name>A0A315VYA5_GAMAF</name>
<sequence length="546" mass="61495">MVLVPDAWSFICVCMLNKQAGGADNPGGTRKRLPKLKIPAKIWSHRKQNQDGGQNQHGDDQPDGGHEEEEEEQQEEERLDDLSRKLILREEQLFTRDGHSEEEEDQLLKDFESLSVRLWMAVHSSFDAPAGHPDVLRSAVDAVLEQETQDRRWTERPADSAPVWRPLRWLRTHNQLLQKIVEKRLKDAGEDETGDTGQLSSVTKRQVCRLGKRVKEDLLMAAVALRDCHPSRLDILNLYGGLYHQAFAARLAQLSSSELDLDDCSYLLFWVNHYYPDEILKHKELDGIKTACLGSLLLTDTLRRLEEQYMSHRQGCSSAPWLSEIFFGVAEILRLQDPAIVHLEVVDLARRFPDFSRCPSVSEQSVGPLSRAAAERKLRGSRALRFNSDVKRPQLDRRCSVSSQGTMAFCFPMHAGDAHVSALLSLKFGLSAADVRSIRASVEENRPLDASANQSHPFFSRPLPPAPPEESQGVPRPAERHSPSSVSWVSPGPPPGGTCPELLTREASRRHPDQMPEPPQLAPLDVKEQRLYSESLPDFLSFSPYL</sequence>
<dbReference type="GO" id="GO:0051601">
    <property type="term" value="P:exocyst localization"/>
    <property type="evidence" value="ECO:0007669"/>
    <property type="project" value="TreeGrafter"/>
</dbReference>
<feature type="region of interest" description="Disordered" evidence="1">
    <location>
        <begin position="45"/>
        <end position="81"/>
    </location>
</feature>
<accession>A0A315VYA5</accession>
<dbReference type="GO" id="GO:0000149">
    <property type="term" value="F:SNARE binding"/>
    <property type="evidence" value="ECO:0007669"/>
    <property type="project" value="TreeGrafter"/>
</dbReference>
<comment type="caution">
    <text evidence="2">The sequence shown here is derived from an EMBL/GenBank/DDBJ whole genome shotgun (WGS) entry which is preliminary data.</text>
</comment>
<evidence type="ECO:0000313" key="3">
    <source>
        <dbReference type="Proteomes" id="UP000250572"/>
    </source>
</evidence>